<keyword evidence="3" id="KW-1185">Reference proteome</keyword>
<gene>
    <name evidence="2" type="ORF">SAMN05877831_102269</name>
</gene>
<evidence type="ECO:0000313" key="2">
    <source>
        <dbReference type="EMBL" id="SOB99995.1"/>
    </source>
</evidence>
<evidence type="ECO:0008006" key="4">
    <source>
        <dbReference type="Google" id="ProtNLM"/>
    </source>
</evidence>
<dbReference type="EMBL" id="OBMT01000002">
    <property type="protein sequence ID" value="SOB99995.1"/>
    <property type="molecule type" value="Genomic_DNA"/>
</dbReference>
<accession>A0A285S0J3</accession>
<dbReference type="AlphaFoldDB" id="A0A285S0J3"/>
<evidence type="ECO:0000313" key="3">
    <source>
        <dbReference type="Proteomes" id="UP000219111"/>
    </source>
</evidence>
<feature type="signal peptide" evidence="1">
    <location>
        <begin position="1"/>
        <end position="20"/>
    </location>
</feature>
<feature type="chain" id="PRO_5012696185" description="Secreted protein" evidence="1">
    <location>
        <begin position="21"/>
        <end position="189"/>
    </location>
</feature>
<organism evidence="2 3">
    <name type="scientific">Rhodobacter maris</name>
    <dbReference type="NCBI Taxonomy" id="446682"/>
    <lineage>
        <taxon>Bacteria</taxon>
        <taxon>Pseudomonadati</taxon>
        <taxon>Pseudomonadota</taxon>
        <taxon>Alphaproteobacteria</taxon>
        <taxon>Rhodobacterales</taxon>
        <taxon>Rhodobacter group</taxon>
        <taxon>Rhodobacter</taxon>
    </lineage>
</organism>
<protein>
    <recommendedName>
        <fullName evidence="4">Secreted protein</fullName>
    </recommendedName>
</protein>
<sequence>MKKLLAALGCVVALAGPASAATTVDLAWGTADFAAFNGAGDLMIWGADAYVFGDTIDTPALLDLMLSFDLANPVTTATGYLDLSFGGALLLDGMLGTITQQEDQLTMVFDGLTGTAASAFGPSLTFELAFVDPLGAAPVSALVDGTSYDVVGYGAGSEAPAVPLPATLPLLLAGLGALGVRVRAGLRRA</sequence>
<name>A0A285S0J3_9RHOB</name>
<proteinExistence type="predicted"/>
<dbReference type="Proteomes" id="UP000219111">
    <property type="component" value="Unassembled WGS sequence"/>
</dbReference>
<dbReference type="OrthoDB" id="7864412at2"/>
<evidence type="ECO:0000256" key="1">
    <source>
        <dbReference type="SAM" id="SignalP"/>
    </source>
</evidence>
<reference evidence="3" key="1">
    <citation type="submission" date="2017-08" db="EMBL/GenBank/DDBJ databases">
        <authorList>
            <person name="Varghese N."/>
            <person name="Submissions S."/>
        </authorList>
    </citation>
    <scope>NUCLEOTIDE SEQUENCE [LARGE SCALE GENOMIC DNA]</scope>
    <source>
        <strain evidence="3">JA276</strain>
    </source>
</reference>
<dbReference type="RefSeq" id="WP_097069137.1">
    <property type="nucleotide sequence ID" value="NZ_OBMT01000002.1"/>
</dbReference>
<keyword evidence="1" id="KW-0732">Signal</keyword>